<dbReference type="EMBL" id="GGEC01083349">
    <property type="protein sequence ID" value="MBX63833.1"/>
    <property type="molecule type" value="Transcribed_RNA"/>
</dbReference>
<dbReference type="AlphaFoldDB" id="A0A2P2QA61"/>
<sequence>MGPICQNSRRKESILEHSMKKEIKIISKKKKKNKGKTSALLCFALAFLE</sequence>
<accession>A0A2P2QA61</accession>
<organism evidence="1">
    <name type="scientific">Rhizophora mucronata</name>
    <name type="common">Asiatic mangrove</name>
    <dbReference type="NCBI Taxonomy" id="61149"/>
    <lineage>
        <taxon>Eukaryota</taxon>
        <taxon>Viridiplantae</taxon>
        <taxon>Streptophyta</taxon>
        <taxon>Embryophyta</taxon>
        <taxon>Tracheophyta</taxon>
        <taxon>Spermatophyta</taxon>
        <taxon>Magnoliopsida</taxon>
        <taxon>eudicotyledons</taxon>
        <taxon>Gunneridae</taxon>
        <taxon>Pentapetalae</taxon>
        <taxon>rosids</taxon>
        <taxon>fabids</taxon>
        <taxon>Malpighiales</taxon>
        <taxon>Rhizophoraceae</taxon>
        <taxon>Rhizophora</taxon>
    </lineage>
</organism>
<evidence type="ECO:0000313" key="1">
    <source>
        <dbReference type="EMBL" id="MBX63833.1"/>
    </source>
</evidence>
<reference evidence="1" key="1">
    <citation type="submission" date="2018-02" db="EMBL/GenBank/DDBJ databases">
        <title>Rhizophora mucronata_Transcriptome.</title>
        <authorList>
            <person name="Meera S.P."/>
            <person name="Sreeshan A."/>
            <person name="Augustine A."/>
        </authorList>
    </citation>
    <scope>NUCLEOTIDE SEQUENCE</scope>
    <source>
        <tissue evidence="1">Leaf</tissue>
    </source>
</reference>
<name>A0A2P2QA61_RHIMU</name>
<proteinExistence type="predicted"/>
<protein>
    <submittedName>
        <fullName evidence="1">Uncharacterized protein</fullName>
    </submittedName>
</protein>